<dbReference type="GO" id="GO:0019934">
    <property type="term" value="P:cGMP-mediated signaling"/>
    <property type="evidence" value="ECO:0007669"/>
    <property type="project" value="TreeGrafter"/>
</dbReference>
<dbReference type="GO" id="GO:0020037">
    <property type="term" value="F:heme binding"/>
    <property type="evidence" value="ECO:0007669"/>
    <property type="project" value="InterPro"/>
</dbReference>
<reference evidence="2 3" key="1">
    <citation type="submission" date="2024-01" db="EMBL/GenBank/DDBJ databases">
        <authorList>
            <person name="Alioto T."/>
            <person name="Alioto T."/>
            <person name="Gomez Garrido J."/>
        </authorList>
    </citation>
    <scope>NUCLEOTIDE SEQUENCE [LARGE SCALE GENOMIC DNA]</scope>
</reference>
<dbReference type="SUPFAM" id="SSF111126">
    <property type="entry name" value="Ligand-binding domain in the NO signalling and Golgi transport"/>
    <property type="match status" value="1"/>
</dbReference>
<protein>
    <submittedName>
        <fullName evidence="2">Guanylate cyclase soluble subunit beta-2</fullName>
    </submittedName>
</protein>
<evidence type="ECO:0000259" key="1">
    <source>
        <dbReference type="Pfam" id="PF07700"/>
    </source>
</evidence>
<dbReference type="Gene3D" id="3.90.1520.10">
    <property type="entry name" value="H-NOX domain"/>
    <property type="match status" value="1"/>
</dbReference>
<dbReference type="InterPro" id="IPR038158">
    <property type="entry name" value="H-NOX_domain_sf"/>
</dbReference>
<gene>
    <name evidence="2" type="ORF">FSCOSCO3_A012768</name>
</gene>
<dbReference type="AlphaFoldDB" id="A0AAV1Q682"/>
<organism evidence="2 3">
    <name type="scientific">Scomber scombrus</name>
    <name type="common">Atlantic mackerel</name>
    <name type="synonym">Scomber vernalis</name>
    <dbReference type="NCBI Taxonomy" id="13677"/>
    <lineage>
        <taxon>Eukaryota</taxon>
        <taxon>Metazoa</taxon>
        <taxon>Chordata</taxon>
        <taxon>Craniata</taxon>
        <taxon>Vertebrata</taxon>
        <taxon>Euteleostomi</taxon>
        <taxon>Actinopterygii</taxon>
        <taxon>Neopterygii</taxon>
        <taxon>Teleostei</taxon>
        <taxon>Neoteleostei</taxon>
        <taxon>Acanthomorphata</taxon>
        <taxon>Pelagiaria</taxon>
        <taxon>Scombriformes</taxon>
        <taxon>Scombridae</taxon>
        <taxon>Scomber</taxon>
    </lineage>
</organism>
<dbReference type="EMBL" id="CAWUFR010000540">
    <property type="protein sequence ID" value="CAK6979048.1"/>
    <property type="molecule type" value="Genomic_DNA"/>
</dbReference>
<dbReference type="PANTHER" id="PTHR45655:SF17">
    <property type="entry name" value="GUANYLATE CYCLASE SOLUBLE SUBUNIT BETA-2"/>
    <property type="match status" value="1"/>
</dbReference>
<dbReference type="GO" id="GO:0004383">
    <property type="term" value="F:guanylate cyclase activity"/>
    <property type="evidence" value="ECO:0007669"/>
    <property type="project" value="TreeGrafter"/>
</dbReference>
<accession>A0AAV1Q682</accession>
<dbReference type="Pfam" id="PF07700">
    <property type="entry name" value="HNOB"/>
    <property type="match status" value="1"/>
</dbReference>
<comment type="caution">
    <text evidence="2">The sequence shown here is derived from an EMBL/GenBank/DDBJ whole genome shotgun (WGS) entry which is preliminary data.</text>
</comment>
<dbReference type="InterPro" id="IPR024096">
    <property type="entry name" value="NO_sig/Golgi_transp_ligand-bd"/>
</dbReference>
<dbReference type="Proteomes" id="UP001314229">
    <property type="component" value="Unassembled WGS sequence"/>
</dbReference>
<proteinExistence type="predicted"/>
<dbReference type="FunFam" id="3.90.1520.10:FF:000006">
    <property type="entry name" value="guanylate cyclase soluble subunit beta-2-like"/>
    <property type="match status" value="1"/>
</dbReference>
<feature type="domain" description="Heme NO-binding" evidence="1">
    <location>
        <begin position="2"/>
        <end position="161"/>
    </location>
</feature>
<feature type="non-terminal residue" evidence="2">
    <location>
        <position position="240"/>
    </location>
</feature>
<evidence type="ECO:0000313" key="2">
    <source>
        <dbReference type="EMBL" id="CAK6979048.1"/>
    </source>
</evidence>
<dbReference type="GO" id="GO:0008074">
    <property type="term" value="C:guanylate cyclase complex, soluble"/>
    <property type="evidence" value="ECO:0007669"/>
    <property type="project" value="TreeGrafter"/>
</dbReference>
<name>A0AAV1Q682_SCOSC</name>
<keyword evidence="3" id="KW-1185">Reference proteome</keyword>
<evidence type="ECO:0000313" key="3">
    <source>
        <dbReference type="Proteomes" id="UP001314229"/>
    </source>
</evidence>
<sequence length="240" mass="27314">MYGFINSCLQSLVIERFGQETWNKLSSLPGVQDTFMTYTVYDDILTLSLVQEACSLLNVPADVLLKLFGEHFFIFCKQAGYDTMLRTLGGNLIEFIGNLDALHSYLALSYQEMNAPSFRVEMTDDGNILLHYYSDRKGLYHIVPGIIEAVARDFFDSKVTMVVVSQSEEDERTGKKEHVVFLVKQTPQASETRHQDHSSHSEAFFRRMRDRCVSLAGEKKGWDLIRAVVLSDKGSLQCIF</sequence>
<dbReference type="PANTHER" id="PTHR45655">
    <property type="entry name" value="GUANYLATE CYCLASE SOLUBLE SUBUNIT BETA-2"/>
    <property type="match status" value="1"/>
</dbReference>
<dbReference type="InterPro" id="IPR011644">
    <property type="entry name" value="Heme_NO-bd"/>
</dbReference>
<dbReference type="GO" id="GO:0070482">
    <property type="term" value="P:response to oxygen levels"/>
    <property type="evidence" value="ECO:0007669"/>
    <property type="project" value="TreeGrafter"/>
</dbReference>